<reference evidence="2" key="1">
    <citation type="submission" date="2023-03" db="EMBL/GenBank/DDBJ databases">
        <title>Massive genome expansion in bonnet fungi (Mycena s.s.) driven by repeated elements and novel gene families across ecological guilds.</title>
        <authorList>
            <consortium name="Lawrence Berkeley National Laboratory"/>
            <person name="Harder C.B."/>
            <person name="Miyauchi S."/>
            <person name="Viragh M."/>
            <person name="Kuo A."/>
            <person name="Thoen E."/>
            <person name="Andreopoulos B."/>
            <person name="Lu D."/>
            <person name="Skrede I."/>
            <person name="Drula E."/>
            <person name="Henrissat B."/>
            <person name="Morin E."/>
            <person name="Kohler A."/>
            <person name="Barry K."/>
            <person name="LaButti K."/>
            <person name="Morin E."/>
            <person name="Salamov A."/>
            <person name="Lipzen A."/>
            <person name="Mereny Z."/>
            <person name="Hegedus B."/>
            <person name="Baldrian P."/>
            <person name="Stursova M."/>
            <person name="Weitz H."/>
            <person name="Taylor A."/>
            <person name="Grigoriev I.V."/>
            <person name="Nagy L.G."/>
            <person name="Martin F."/>
            <person name="Kauserud H."/>
        </authorList>
    </citation>
    <scope>NUCLEOTIDE SEQUENCE</scope>
    <source>
        <strain evidence="2">CBHHK002</strain>
    </source>
</reference>
<dbReference type="InterPro" id="IPR053793">
    <property type="entry name" value="PB1-like"/>
</dbReference>
<dbReference type="PANTHER" id="PTHR47339">
    <property type="entry name" value="CELL DIVISION CONTROL PROTEIN 24"/>
    <property type="match status" value="1"/>
</dbReference>
<comment type="caution">
    <text evidence="2">The sequence shown here is derived from an EMBL/GenBank/DDBJ whole genome shotgun (WGS) entry which is preliminary data.</text>
</comment>
<proteinExistence type="predicted"/>
<dbReference type="Gene3D" id="3.10.20.90">
    <property type="entry name" value="Phosphatidylinositol 3-kinase Catalytic Subunit, Chain A, domain 1"/>
    <property type="match status" value="1"/>
</dbReference>
<protein>
    <submittedName>
        <fullName evidence="2">PB1 domain-containing protein</fullName>
    </submittedName>
</protein>
<evidence type="ECO:0000259" key="1">
    <source>
        <dbReference type="PROSITE" id="PS51745"/>
    </source>
</evidence>
<keyword evidence="3" id="KW-1185">Reference proteome</keyword>
<feature type="non-terminal residue" evidence="2">
    <location>
        <position position="84"/>
    </location>
</feature>
<dbReference type="GO" id="GO:0030010">
    <property type="term" value="P:establishment of cell polarity"/>
    <property type="evidence" value="ECO:0007669"/>
    <property type="project" value="TreeGrafter"/>
</dbReference>
<feature type="domain" description="PB1" evidence="1">
    <location>
        <begin position="1"/>
        <end position="82"/>
    </location>
</feature>
<gene>
    <name evidence="2" type="ORF">DFH08DRAFT_655842</name>
</gene>
<dbReference type="PROSITE" id="PS51745">
    <property type="entry name" value="PB1"/>
    <property type="match status" value="1"/>
</dbReference>
<dbReference type="Pfam" id="PF00564">
    <property type="entry name" value="PB1"/>
    <property type="match status" value="1"/>
</dbReference>
<dbReference type="AlphaFoldDB" id="A0AAD7EA32"/>
<dbReference type="GO" id="GO:0000935">
    <property type="term" value="C:division septum"/>
    <property type="evidence" value="ECO:0007669"/>
    <property type="project" value="TreeGrafter"/>
</dbReference>
<dbReference type="GO" id="GO:0005737">
    <property type="term" value="C:cytoplasm"/>
    <property type="evidence" value="ECO:0007669"/>
    <property type="project" value="TreeGrafter"/>
</dbReference>
<feature type="non-terminal residue" evidence="2">
    <location>
        <position position="1"/>
    </location>
</feature>
<dbReference type="Proteomes" id="UP001218218">
    <property type="component" value="Unassembled WGS sequence"/>
</dbReference>
<dbReference type="InterPro" id="IPR053026">
    <property type="entry name" value="CDC42_GEF"/>
</dbReference>
<dbReference type="CDD" id="cd05992">
    <property type="entry name" value="PB1"/>
    <property type="match status" value="1"/>
</dbReference>
<evidence type="ECO:0000313" key="3">
    <source>
        <dbReference type="Proteomes" id="UP001218218"/>
    </source>
</evidence>
<evidence type="ECO:0000313" key="2">
    <source>
        <dbReference type="EMBL" id="KAJ7304709.1"/>
    </source>
</evidence>
<dbReference type="GO" id="GO:0005634">
    <property type="term" value="C:nucleus"/>
    <property type="evidence" value="ECO:0007669"/>
    <property type="project" value="TreeGrafter"/>
</dbReference>
<dbReference type="EMBL" id="JARIHO010000099">
    <property type="protein sequence ID" value="KAJ7304709.1"/>
    <property type="molecule type" value="Genomic_DNA"/>
</dbReference>
<organism evidence="2 3">
    <name type="scientific">Mycena albidolilacea</name>
    <dbReference type="NCBI Taxonomy" id="1033008"/>
    <lineage>
        <taxon>Eukaryota</taxon>
        <taxon>Fungi</taxon>
        <taxon>Dikarya</taxon>
        <taxon>Basidiomycota</taxon>
        <taxon>Agaricomycotina</taxon>
        <taxon>Agaricomycetes</taxon>
        <taxon>Agaricomycetidae</taxon>
        <taxon>Agaricales</taxon>
        <taxon>Marasmiineae</taxon>
        <taxon>Mycenaceae</taxon>
        <taxon>Mycena</taxon>
    </lineage>
</organism>
<dbReference type="InterPro" id="IPR000270">
    <property type="entry name" value="PB1_dom"/>
</dbReference>
<name>A0AAD7EA32_9AGAR</name>
<dbReference type="GO" id="GO:0043332">
    <property type="term" value="C:mating projection tip"/>
    <property type="evidence" value="ECO:0007669"/>
    <property type="project" value="TreeGrafter"/>
</dbReference>
<sequence>VKLRVEYGDDLFAIQVRRTSDYNEVAEILARKMRLCGPRRDDNAPPQIKYRDEDGDMVTINCTEDVQMAFEEYRERGYIPLYAS</sequence>
<dbReference type="SUPFAM" id="SSF54277">
    <property type="entry name" value="CAD &amp; PB1 domains"/>
    <property type="match status" value="1"/>
</dbReference>
<dbReference type="PANTHER" id="PTHR47339:SF1">
    <property type="entry name" value="CELL DIVISION CONTROL PROTEIN 24"/>
    <property type="match status" value="1"/>
</dbReference>
<dbReference type="SMART" id="SM00666">
    <property type="entry name" value="PB1"/>
    <property type="match status" value="1"/>
</dbReference>
<accession>A0AAD7EA32</accession>
<dbReference type="GO" id="GO:0031106">
    <property type="term" value="P:septin ring organization"/>
    <property type="evidence" value="ECO:0007669"/>
    <property type="project" value="TreeGrafter"/>
</dbReference>